<organism evidence="1 2">
    <name type="scientific">Mycena venus</name>
    <dbReference type="NCBI Taxonomy" id="2733690"/>
    <lineage>
        <taxon>Eukaryota</taxon>
        <taxon>Fungi</taxon>
        <taxon>Dikarya</taxon>
        <taxon>Basidiomycota</taxon>
        <taxon>Agaricomycotina</taxon>
        <taxon>Agaricomycetes</taxon>
        <taxon>Agaricomycetidae</taxon>
        <taxon>Agaricales</taxon>
        <taxon>Marasmiineae</taxon>
        <taxon>Mycenaceae</taxon>
        <taxon>Mycena</taxon>
    </lineage>
</organism>
<keyword evidence="2" id="KW-1185">Reference proteome</keyword>
<name>A0A8H7DF91_9AGAR</name>
<gene>
    <name evidence="1" type="ORF">MVEN_00079800</name>
</gene>
<accession>A0A8H7DF91</accession>
<evidence type="ECO:0000313" key="1">
    <source>
        <dbReference type="EMBL" id="KAF7372205.1"/>
    </source>
</evidence>
<protein>
    <submittedName>
        <fullName evidence="1">Uncharacterized protein</fullName>
    </submittedName>
</protein>
<comment type="caution">
    <text evidence="1">The sequence shown here is derived from an EMBL/GenBank/DDBJ whole genome shotgun (WGS) entry which is preliminary data.</text>
</comment>
<dbReference type="EMBL" id="JACAZI010000001">
    <property type="protein sequence ID" value="KAF7372205.1"/>
    <property type="molecule type" value="Genomic_DNA"/>
</dbReference>
<dbReference type="Proteomes" id="UP000620124">
    <property type="component" value="Unassembled WGS sequence"/>
</dbReference>
<dbReference type="AlphaFoldDB" id="A0A8H7DF91"/>
<evidence type="ECO:0000313" key="2">
    <source>
        <dbReference type="Proteomes" id="UP000620124"/>
    </source>
</evidence>
<proteinExistence type="predicted"/>
<reference evidence="1" key="1">
    <citation type="submission" date="2020-05" db="EMBL/GenBank/DDBJ databases">
        <title>Mycena genomes resolve the evolution of fungal bioluminescence.</title>
        <authorList>
            <person name="Tsai I.J."/>
        </authorList>
    </citation>
    <scope>NUCLEOTIDE SEQUENCE</scope>
    <source>
        <strain evidence="1">CCC161011</strain>
    </source>
</reference>
<sequence>MQCLDAGTNNLAQLITHLDSEATPGTLSRPRSYCPKGRMARESTGQVKDFVHRARTYTVRKGSAVLQTMAWRVDCIVAQRLPLRIPILHQSSTCCVFARDASLTLTHDVLFVDIAPAVIWTYKRSKDSVGHFKG</sequence>